<protein>
    <submittedName>
        <fullName evidence="2">Uncharacterized protein</fullName>
    </submittedName>
</protein>
<dbReference type="Proteomes" id="UP000823775">
    <property type="component" value="Unassembled WGS sequence"/>
</dbReference>
<evidence type="ECO:0000256" key="1">
    <source>
        <dbReference type="SAM" id="MobiDB-lite"/>
    </source>
</evidence>
<evidence type="ECO:0000313" key="3">
    <source>
        <dbReference type="Proteomes" id="UP000823775"/>
    </source>
</evidence>
<sequence length="250" mass="27710">MVADLGVAEMAAVVFEVPTDVISQLFLVFCRSSDNGYFLNSGTGALNFFNGDFKVFFGDYLWVLLSTDNDTISKGNKELAQCEDGTKGNNITSNAAESREKVGKKKKKKRSEDNNIDVPDASHPENVDKFTKNTTTQEILADNKGTTKKYRKKKSKEKNGATDSKDSKKRKRLTSDENENWGVDSVETEESKCRKTEGLEELKVVVDQGKSYAICTDNGHAKNGNQEQNGEIIEANSNGNHKGELNNFDK</sequence>
<keyword evidence="3" id="KW-1185">Reference proteome</keyword>
<feature type="compositionally biased region" description="Polar residues" evidence="1">
    <location>
        <begin position="87"/>
        <end position="96"/>
    </location>
</feature>
<evidence type="ECO:0000313" key="2">
    <source>
        <dbReference type="EMBL" id="MCE3216551.1"/>
    </source>
</evidence>
<feature type="compositionally biased region" description="Basic and acidic residues" evidence="1">
    <location>
        <begin position="157"/>
        <end position="166"/>
    </location>
</feature>
<reference evidence="2 3" key="1">
    <citation type="journal article" date="2021" name="BMC Genomics">
        <title>Datura genome reveals duplications of psychoactive alkaloid biosynthetic genes and high mutation rate following tissue culture.</title>
        <authorList>
            <person name="Rajewski A."/>
            <person name="Carter-House D."/>
            <person name="Stajich J."/>
            <person name="Litt A."/>
        </authorList>
    </citation>
    <scope>NUCLEOTIDE SEQUENCE [LARGE SCALE GENOMIC DNA]</scope>
    <source>
        <strain evidence="2">AR-01</strain>
    </source>
</reference>
<feature type="region of interest" description="Disordered" evidence="1">
    <location>
        <begin position="82"/>
        <end position="184"/>
    </location>
</feature>
<name>A0ABS8WXH6_DATST</name>
<gene>
    <name evidence="2" type="ORF">HAX54_006853</name>
</gene>
<organism evidence="2 3">
    <name type="scientific">Datura stramonium</name>
    <name type="common">Jimsonweed</name>
    <name type="synonym">Common thornapple</name>
    <dbReference type="NCBI Taxonomy" id="4076"/>
    <lineage>
        <taxon>Eukaryota</taxon>
        <taxon>Viridiplantae</taxon>
        <taxon>Streptophyta</taxon>
        <taxon>Embryophyta</taxon>
        <taxon>Tracheophyta</taxon>
        <taxon>Spermatophyta</taxon>
        <taxon>Magnoliopsida</taxon>
        <taxon>eudicotyledons</taxon>
        <taxon>Gunneridae</taxon>
        <taxon>Pentapetalae</taxon>
        <taxon>asterids</taxon>
        <taxon>lamiids</taxon>
        <taxon>Solanales</taxon>
        <taxon>Solanaceae</taxon>
        <taxon>Solanoideae</taxon>
        <taxon>Datureae</taxon>
        <taxon>Datura</taxon>
    </lineage>
</organism>
<proteinExistence type="predicted"/>
<feature type="compositionally biased region" description="Basic residues" evidence="1">
    <location>
        <begin position="146"/>
        <end position="156"/>
    </location>
</feature>
<comment type="caution">
    <text evidence="2">The sequence shown here is derived from an EMBL/GenBank/DDBJ whole genome shotgun (WGS) entry which is preliminary data.</text>
</comment>
<feature type="compositionally biased region" description="Basic and acidic residues" evidence="1">
    <location>
        <begin position="120"/>
        <end position="131"/>
    </location>
</feature>
<accession>A0ABS8WXH6</accession>
<dbReference type="EMBL" id="JACEIK010013519">
    <property type="protein sequence ID" value="MCE3216551.1"/>
    <property type="molecule type" value="Genomic_DNA"/>
</dbReference>